<keyword evidence="2" id="KW-1185">Reference proteome</keyword>
<gene>
    <name evidence="1" type="ORF">QFZ34_001595</name>
</gene>
<dbReference type="Pfam" id="PF14552">
    <property type="entry name" value="Tautomerase_2"/>
    <property type="match status" value="1"/>
</dbReference>
<proteinExistence type="predicted"/>
<sequence>MPFTRISLLEGKSPEYLKALSDSFHQAMVETFNVPLTDKFQAIHQHRPNELIIDPTYFSDGRSDDFVIFTITIGKPRDTATKQAFYKRVVELLGKSPGIRPQDIMIVVSTSTRDEWSFSNGDTQMVEPA</sequence>
<dbReference type="PANTHER" id="PTHR38460">
    <property type="entry name" value="TAUTOMERASE YOLI-RELATED"/>
    <property type="match status" value="1"/>
</dbReference>
<dbReference type="InterPro" id="IPR037479">
    <property type="entry name" value="Tauto_MSAD"/>
</dbReference>
<accession>A0ABU0S9K9</accession>
<dbReference type="Proteomes" id="UP001237780">
    <property type="component" value="Unassembled WGS sequence"/>
</dbReference>
<reference evidence="1 2" key="1">
    <citation type="submission" date="2023-07" db="EMBL/GenBank/DDBJ databases">
        <title>Comparative genomics of wheat-associated soil bacteria to identify genetic determinants of phenazine resistance.</title>
        <authorList>
            <person name="Mouncey N."/>
        </authorList>
    </citation>
    <scope>NUCLEOTIDE SEQUENCE [LARGE SCALE GENOMIC DNA]</scope>
    <source>
        <strain evidence="1 2">W4I11</strain>
    </source>
</reference>
<dbReference type="EMBL" id="JAUSZT010000003">
    <property type="protein sequence ID" value="MDQ0996413.1"/>
    <property type="molecule type" value="Genomic_DNA"/>
</dbReference>
<evidence type="ECO:0000313" key="2">
    <source>
        <dbReference type="Proteomes" id="UP001237780"/>
    </source>
</evidence>
<dbReference type="PANTHER" id="PTHR38460:SF1">
    <property type="entry name" value="TAUTOMERASE YOLI-RELATED"/>
    <property type="match status" value="1"/>
</dbReference>
<comment type="caution">
    <text evidence="1">The sequence shown here is derived from an EMBL/GenBank/DDBJ whole genome shotgun (WGS) entry which is preliminary data.</text>
</comment>
<dbReference type="SUPFAM" id="SSF55331">
    <property type="entry name" value="Tautomerase/MIF"/>
    <property type="match status" value="1"/>
</dbReference>
<dbReference type="Gene3D" id="3.30.429.10">
    <property type="entry name" value="Macrophage Migration Inhibitory Factor"/>
    <property type="match status" value="1"/>
</dbReference>
<protein>
    <submittedName>
        <fullName evidence="1">Phenylpyruvate tautomerase PptA (4-oxalocrotonate tautomerase family)</fullName>
    </submittedName>
</protein>
<evidence type="ECO:0000313" key="1">
    <source>
        <dbReference type="EMBL" id="MDQ0996413.1"/>
    </source>
</evidence>
<name>A0ABU0S9K9_9HYPH</name>
<dbReference type="RefSeq" id="WP_115052557.1">
    <property type="nucleotide sequence ID" value="NZ_JAUSZT010000003.1"/>
</dbReference>
<organism evidence="1 2">
    <name type="scientific">Phyllobacterium ifriqiyense</name>
    <dbReference type="NCBI Taxonomy" id="314238"/>
    <lineage>
        <taxon>Bacteria</taxon>
        <taxon>Pseudomonadati</taxon>
        <taxon>Pseudomonadota</taxon>
        <taxon>Alphaproteobacteria</taxon>
        <taxon>Hyphomicrobiales</taxon>
        <taxon>Phyllobacteriaceae</taxon>
        <taxon>Phyllobacterium</taxon>
    </lineage>
</organism>
<dbReference type="InterPro" id="IPR014347">
    <property type="entry name" value="Tautomerase/MIF_sf"/>
</dbReference>